<dbReference type="EMBL" id="FNCC01000001">
    <property type="protein sequence ID" value="SDF43854.1"/>
    <property type="molecule type" value="Genomic_DNA"/>
</dbReference>
<protein>
    <submittedName>
        <fullName evidence="1">Uncharacterized protein</fullName>
    </submittedName>
</protein>
<dbReference type="AlphaFoldDB" id="A0A1G7L3F8"/>
<accession>A0A1G7L3F8</accession>
<proteinExistence type="predicted"/>
<reference evidence="2" key="1">
    <citation type="submission" date="2016-10" db="EMBL/GenBank/DDBJ databases">
        <authorList>
            <person name="Varghese N."/>
            <person name="Submissions S."/>
        </authorList>
    </citation>
    <scope>NUCLEOTIDE SEQUENCE [LARGE SCALE GENOMIC DNA]</scope>
    <source>
        <strain evidence="2">CGMCC 4.3506</strain>
    </source>
</reference>
<name>A0A1G7L3F8_9PSEU</name>
<sequence>MALIAASFRSAKDEHDQWQLCEDRYARFGVVLVPWSI</sequence>
<keyword evidence="2" id="KW-1185">Reference proteome</keyword>
<evidence type="ECO:0000313" key="1">
    <source>
        <dbReference type="EMBL" id="SDF43854.1"/>
    </source>
</evidence>
<organism evidence="1 2">
    <name type="scientific">Lentzea fradiae</name>
    <dbReference type="NCBI Taxonomy" id="200378"/>
    <lineage>
        <taxon>Bacteria</taxon>
        <taxon>Bacillati</taxon>
        <taxon>Actinomycetota</taxon>
        <taxon>Actinomycetes</taxon>
        <taxon>Pseudonocardiales</taxon>
        <taxon>Pseudonocardiaceae</taxon>
        <taxon>Lentzea</taxon>
    </lineage>
</organism>
<gene>
    <name evidence="1" type="ORF">SAMN05216553_101642</name>
</gene>
<evidence type="ECO:0000313" key="2">
    <source>
        <dbReference type="Proteomes" id="UP000199623"/>
    </source>
</evidence>
<dbReference type="Proteomes" id="UP000199623">
    <property type="component" value="Unassembled WGS sequence"/>
</dbReference>